<keyword evidence="1" id="KW-0175">Coiled coil</keyword>
<evidence type="ECO:0000256" key="2">
    <source>
        <dbReference type="SAM" id="MobiDB-lite"/>
    </source>
</evidence>
<evidence type="ECO:0008006" key="6">
    <source>
        <dbReference type="Google" id="ProtNLM"/>
    </source>
</evidence>
<feature type="region of interest" description="Disordered" evidence="2">
    <location>
        <begin position="1"/>
        <end position="23"/>
    </location>
</feature>
<proteinExistence type="predicted"/>
<dbReference type="EMBL" id="JBBPFD010000005">
    <property type="protein sequence ID" value="KAK7926343.1"/>
    <property type="molecule type" value="Genomic_DNA"/>
</dbReference>
<reference evidence="3" key="2">
    <citation type="submission" date="2024-04" db="EMBL/GenBank/DDBJ databases">
        <authorList>
            <person name="Li J."/>
        </authorList>
    </citation>
    <scope>NUCLEOTIDE SEQUENCE</scope>
    <source>
        <strain evidence="3">Ljj</strain>
    </source>
</reference>
<dbReference type="Gene3D" id="3.30.250.20">
    <property type="entry name" value="L1 transposable element, C-terminal domain"/>
    <property type="match status" value="1"/>
</dbReference>
<feature type="compositionally biased region" description="Polar residues" evidence="2">
    <location>
        <begin position="36"/>
        <end position="49"/>
    </location>
</feature>
<dbReference type="InterPro" id="IPR042566">
    <property type="entry name" value="L1_C"/>
</dbReference>
<reference evidence="5" key="1">
    <citation type="submission" date="2024-04" db="EMBL/GenBank/DDBJ databases">
        <title>Salinicola lusitanus LLJ914,a marine bacterium isolated from the Okinawa Trough.</title>
        <authorList>
            <person name="Li J."/>
        </authorList>
    </citation>
    <scope>NUCLEOTIDE SEQUENCE [LARGE SCALE GENOMIC DNA]</scope>
</reference>
<dbReference type="PANTHER" id="PTHR11505">
    <property type="entry name" value="L1 TRANSPOSABLE ELEMENT-RELATED"/>
    <property type="match status" value="1"/>
</dbReference>
<accession>A0AAW0PGW0</accession>
<organism evidence="3 5">
    <name type="scientific">Mugilogobius chulae</name>
    <name type="common">yellowstripe goby</name>
    <dbReference type="NCBI Taxonomy" id="88201"/>
    <lineage>
        <taxon>Eukaryota</taxon>
        <taxon>Metazoa</taxon>
        <taxon>Chordata</taxon>
        <taxon>Craniata</taxon>
        <taxon>Vertebrata</taxon>
        <taxon>Euteleostomi</taxon>
        <taxon>Actinopterygii</taxon>
        <taxon>Neopterygii</taxon>
        <taxon>Teleostei</taxon>
        <taxon>Neoteleostei</taxon>
        <taxon>Acanthomorphata</taxon>
        <taxon>Gobiaria</taxon>
        <taxon>Gobiiformes</taxon>
        <taxon>Gobioidei</taxon>
        <taxon>Gobiidae</taxon>
        <taxon>Gobionellinae</taxon>
        <taxon>Mugilogobius</taxon>
    </lineage>
</organism>
<dbReference type="FunFam" id="3.30.70.1820:FF:000004">
    <property type="entry name" value="Uncharacterized protein"/>
    <property type="match status" value="1"/>
</dbReference>
<comment type="caution">
    <text evidence="3">The sequence shown here is derived from an EMBL/GenBank/DDBJ whole genome shotgun (WGS) entry which is preliminary data.</text>
</comment>
<sequence>MPGVGKASKEKSKSSTQSKLTGFGSQVVEQLTANANKAASATGTETSLADNMERAAAGEKEANVTRTAPDQPRTDELYVFKEEILGEIRKLGSEFSGRFDGVMKAIEDTQKQMTECTERMDEAEMRLSSVEDQQSDMKAEVERLGKRNKHLEEKLVDLETRSRLNNLRLVNLPEGAEGSDTCAFLEGWLPEALDLIPLRHPLAIERAHRIGPKRGLDASPRTVIMKFLNYRQKETVSRAARSKKEILYKNHRVRFYNDVATEVHKQRKQFDNARQQLRQLGLRHGILPPATLVLTYKEEVHRFTAAAEAQNFIMKIQEEHTE</sequence>
<dbReference type="InterPro" id="IPR004244">
    <property type="entry name" value="Transposase_22"/>
</dbReference>
<feature type="coiled-coil region" evidence="1">
    <location>
        <begin position="106"/>
        <end position="161"/>
    </location>
</feature>
<feature type="region of interest" description="Disordered" evidence="2">
    <location>
        <begin position="36"/>
        <end position="70"/>
    </location>
</feature>
<evidence type="ECO:0000313" key="5">
    <source>
        <dbReference type="Proteomes" id="UP001460270"/>
    </source>
</evidence>
<name>A0AAW0PGW0_9GOBI</name>
<evidence type="ECO:0000313" key="3">
    <source>
        <dbReference type="EMBL" id="KAK7926343.1"/>
    </source>
</evidence>
<dbReference type="EMBL" id="JBBPFD010000005">
    <property type="protein sequence ID" value="KAK7926344.1"/>
    <property type="molecule type" value="Genomic_DNA"/>
</dbReference>
<dbReference type="AlphaFoldDB" id="A0AAW0PGW0"/>
<dbReference type="Proteomes" id="UP001460270">
    <property type="component" value="Unassembled WGS sequence"/>
</dbReference>
<feature type="compositionally biased region" description="Basic and acidic residues" evidence="2">
    <location>
        <begin position="51"/>
        <end position="63"/>
    </location>
</feature>
<dbReference type="Gene3D" id="1.20.5.340">
    <property type="match status" value="1"/>
</dbReference>
<gene>
    <name evidence="3" type="ORF">WMY93_008653</name>
    <name evidence="4" type="ORF">WMY93_008654</name>
</gene>
<evidence type="ECO:0000256" key="1">
    <source>
        <dbReference type="SAM" id="Coils"/>
    </source>
</evidence>
<protein>
    <recommendedName>
        <fullName evidence="6">L1 transposable element RRM domain-containing protein</fullName>
    </recommendedName>
</protein>
<evidence type="ECO:0000313" key="4">
    <source>
        <dbReference type="EMBL" id="KAK7926344.1"/>
    </source>
</evidence>
<keyword evidence="5" id="KW-1185">Reference proteome</keyword>